<evidence type="ECO:0000259" key="3">
    <source>
        <dbReference type="PROSITE" id="PS50893"/>
    </source>
</evidence>
<dbReference type="InterPro" id="IPR003593">
    <property type="entry name" value="AAA+_ATPase"/>
</dbReference>
<keyword evidence="2 4" id="KW-0067">ATP-binding</keyword>
<dbReference type="EMBL" id="CP157940">
    <property type="protein sequence ID" value="XBS54788.1"/>
    <property type="molecule type" value="Genomic_DNA"/>
</dbReference>
<keyword evidence="1" id="KW-0547">Nucleotide-binding</keyword>
<name>A0AAU7PR02_9FIRM</name>
<dbReference type="PANTHER" id="PTHR43582:SF2">
    <property type="entry name" value="LINEARMYCIN RESISTANCE ATP-BINDING PROTEIN LNRL"/>
    <property type="match status" value="1"/>
</dbReference>
<evidence type="ECO:0000313" key="4">
    <source>
        <dbReference type="EMBL" id="XBS54788.1"/>
    </source>
</evidence>
<dbReference type="InterPro" id="IPR003439">
    <property type="entry name" value="ABC_transporter-like_ATP-bd"/>
</dbReference>
<sequence length="340" mass="38270">MNAISIKNLTKAYKDGKIALNEMSLDIKKGEIFSLLGTNGAGKTTLINILTTFSEPTSGTINILDKDIKKDRDFVRSKIACVAQSLSIDDYLTLKENMIFQSRLYGIDKTTALQRIDTLITIFDLKDYINKKVALCSGGIKRRLDIAMSMIPFPQILFLDEPTVGMDIQSRMAMWEMLKRIKKELHTTIILTTHYLEEADILSDTICFIKDGNRILQDSPSNLKHYTKQNLIKIYLGNQNDTEKIQKNLASVECVDSSSLEGNVINLYVADCHKNLPEINPSLAFGTFNKLSICIIKVPHFKCESSKWGTCLCQGGFKTILRLKNRGKSAVFEPQKIAKN</sequence>
<protein>
    <submittedName>
        <fullName evidence="4">ABC transporter ATP-binding protein</fullName>
    </submittedName>
</protein>
<dbReference type="SMART" id="SM00382">
    <property type="entry name" value="AAA"/>
    <property type="match status" value="1"/>
</dbReference>
<evidence type="ECO:0000256" key="1">
    <source>
        <dbReference type="ARBA" id="ARBA00022741"/>
    </source>
</evidence>
<dbReference type="PANTHER" id="PTHR43582">
    <property type="entry name" value="LINEARMYCIN RESISTANCE ATP-BINDING PROTEIN LNRL"/>
    <property type="match status" value="1"/>
</dbReference>
<dbReference type="SUPFAM" id="SSF52540">
    <property type="entry name" value="P-loop containing nucleoside triphosphate hydrolases"/>
    <property type="match status" value="1"/>
</dbReference>
<accession>A0AAU7PR02</accession>
<dbReference type="Pfam" id="PF00005">
    <property type="entry name" value="ABC_tran"/>
    <property type="match status" value="1"/>
</dbReference>
<dbReference type="AlphaFoldDB" id="A0AAU7PR02"/>
<dbReference type="Gene3D" id="3.40.50.300">
    <property type="entry name" value="P-loop containing nucleotide triphosphate hydrolases"/>
    <property type="match status" value="1"/>
</dbReference>
<evidence type="ECO:0000256" key="2">
    <source>
        <dbReference type="ARBA" id="ARBA00022840"/>
    </source>
</evidence>
<dbReference type="GO" id="GO:0016887">
    <property type="term" value="F:ATP hydrolysis activity"/>
    <property type="evidence" value="ECO:0007669"/>
    <property type="project" value="InterPro"/>
</dbReference>
<organism evidence="4">
    <name type="scientific">Lacrimispora sp. BS-2</name>
    <dbReference type="NCBI Taxonomy" id="3151850"/>
    <lineage>
        <taxon>Bacteria</taxon>
        <taxon>Bacillati</taxon>
        <taxon>Bacillota</taxon>
        <taxon>Clostridia</taxon>
        <taxon>Lachnospirales</taxon>
        <taxon>Lachnospiraceae</taxon>
        <taxon>Lacrimispora</taxon>
    </lineage>
</organism>
<dbReference type="InterPro" id="IPR027417">
    <property type="entry name" value="P-loop_NTPase"/>
</dbReference>
<gene>
    <name evidence="4" type="ORF">ABFV83_03060</name>
</gene>
<proteinExistence type="predicted"/>
<feature type="domain" description="ABC transporter" evidence="3">
    <location>
        <begin position="4"/>
        <end position="236"/>
    </location>
</feature>
<dbReference type="RefSeq" id="WP_349947476.1">
    <property type="nucleotide sequence ID" value="NZ_CP157940.1"/>
</dbReference>
<dbReference type="PROSITE" id="PS50893">
    <property type="entry name" value="ABC_TRANSPORTER_2"/>
    <property type="match status" value="1"/>
</dbReference>
<dbReference type="GO" id="GO:0005524">
    <property type="term" value="F:ATP binding"/>
    <property type="evidence" value="ECO:0007669"/>
    <property type="project" value="UniProtKB-KW"/>
</dbReference>
<reference evidence="4" key="1">
    <citation type="submission" date="2024-06" db="EMBL/GenBank/DDBJ databases">
        <title>Lacrimispora cavernae sp. nov., a novel anaerobe isolated from bat guano pile inside a cave.</title>
        <authorList>
            <person name="Miller S.L."/>
            <person name="Lu N."/>
            <person name="King J."/>
            <person name="Sankaranarayanan K."/>
            <person name="Lawson P.A."/>
        </authorList>
    </citation>
    <scope>NUCLEOTIDE SEQUENCE</scope>
    <source>
        <strain evidence="4">BS-2</strain>
    </source>
</reference>